<dbReference type="OrthoDB" id="2235600at2"/>
<dbReference type="Proteomes" id="UP000215144">
    <property type="component" value="Chromosome 1"/>
</dbReference>
<name>A0A239XL93_STRAI</name>
<dbReference type="EMBL" id="LT906454">
    <property type="protein sequence ID" value="SNV47769.1"/>
    <property type="molecule type" value="Genomic_DNA"/>
</dbReference>
<proteinExistence type="predicted"/>
<dbReference type="AlphaFoldDB" id="A0A239XL93"/>
<protein>
    <submittedName>
        <fullName evidence="1">Phage encoded transcriptional regulator, ArpU family</fullName>
    </submittedName>
</protein>
<dbReference type="RefSeq" id="WP_095123648.1">
    <property type="nucleotide sequence ID" value="NZ_LT906454.1"/>
</dbReference>
<organism evidence="1 2">
    <name type="scientific">Streptococcus acidominimus</name>
    <dbReference type="NCBI Taxonomy" id="1326"/>
    <lineage>
        <taxon>Bacteria</taxon>
        <taxon>Bacillati</taxon>
        <taxon>Bacillota</taxon>
        <taxon>Bacilli</taxon>
        <taxon>Lactobacillales</taxon>
        <taxon>Streptococcaceae</taxon>
        <taxon>Streptococcus</taxon>
    </lineage>
</organism>
<sequence>MTLNKADSRRVLKEFHRWQNVSNMLDVDFNADYILSVNEPPKHLAELKDWRRVSGQQVNRVKVTVNAIDDKRLRKILIRRYLIRRKVSVQEVMAEVELRKSRYYELLNEAIECFGVCYKD</sequence>
<evidence type="ECO:0000313" key="1">
    <source>
        <dbReference type="EMBL" id="SNV47769.1"/>
    </source>
</evidence>
<gene>
    <name evidence="1" type="ORF">SAMEA4504048_02427</name>
</gene>
<accession>A0A239XL93</accession>
<dbReference type="KEGG" id="saco:SAME_02427"/>
<reference evidence="1 2" key="1">
    <citation type="submission" date="2017-06" db="EMBL/GenBank/DDBJ databases">
        <authorList>
            <consortium name="Pathogen Informatics"/>
        </authorList>
    </citation>
    <scope>NUCLEOTIDE SEQUENCE [LARGE SCALE GENOMIC DNA]</scope>
    <source>
        <strain evidence="1 2">NCTC11291</strain>
    </source>
</reference>
<evidence type="ECO:0000313" key="2">
    <source>
        <dbReference type="Proteomes" id="UP000215144"/>
    </source>
</evidence>